<name>A0ACA9QQV1_9GLOM</name>
<evidence type="ECO:0000313" key="2">
    <source>
        <dbReference type="Proteomes" id="UP000789366"/>
    </source>
</evidence>
<reference evidence="1" key="1">
    <citation type="submission" date="2021-06" db="EMBL/GenBank/DDBJ databases">
        <authorList>
            <person name="Kallberg Y."/>
            <person name="Tangrot J."/>
            <person name="Rosling A."/>
        </authorList>
    </citation>
    <scope>NUCLEOTIDE SEQUENCE</scope>
    <source>
        <strain evidence="1">28 12/20/2015</strain>
    </source>
</reference>
<organism evidence="1 2">
    <name type="scientific">Cetraspora pellucida</name>
    <dbReference type="NCBI Taxonomy" id="1433469"/>
    <lineage>
        <taxon>Eukaryota</taxon>
        <taxon>Fungi</taxon>
        <taxon>Fungi incertae sedis</taxon>
        <taxon>Mucoromycota</taxon>
        <taxon>Glomeromycotina</taxon>
        <taxon>Glomeromycetes</taxon>
        <taxon>Diversisporales</taxon>
        <taxon>Gigasporaceae</taxon>
        <taxon>Cetraspora</taxon>
    </lineage>
</organism>
<feature type="non-terminal residue" evidence="1">
    <location>
        <position position="1"/>
    </location>
</feature>
<dbReference type="EMBL" id="CAJVPW010049466">
    <property type="protein sequence ID" value="CAG8763075.1"/>
    <property type="molecule type" value="Genomic_DNA"/>
</dbReference>
<protein>
    <submittedName>
        <fullName evidence="1">5427_t:CDS:1</fullName>
    </submittedName>
</protein>
<sequence length="254" mass="30470">NNIQAKQPQQPPSDIVNDYPKVEVVMDIKDIRIHDPLIEDESFSEFKRLLDNMNTETDPNNLVDNGGWHYAIELWFNEDNYKINWDDLPPNYKIMTHLYRNTLYYKKMMEHVPEDPQVMNFEYEDDLQETEDLIPYVSRDLSIKLFNKAKETFNLMYQAFRSENDVKRIREIYKLWNDFINTNFVDDNFHLYKTHTSHDLAILMSKWIENNYISEDPNFEILNDLPHSILGNRRVRDDSSDDDDQRPAQRPKIG</sequence>
<evidence type="ECO:0000313" key="1">
    <source>
        <dbReference type="EMBL" id="CAG8763075.1"/>
    </source>
</evidence>
<gene>
    <name evidence="1" type="ORF">SPELUC_LOCUS15274</name>
</gene>
<dbReference type="Proteomes" id="UP000789366">
    <property type="component" value="Unassembled WGS sequence"/>
</dbReference>
<keyword evidence="2" id="KW-1185">Reference proteome</keyword>
<proteinExistence type="predicted"/>
<comment type="caution">
    <text evidence="1">The sequence shown here is derived from an EMBL/GenBank/DDBJ whole genome shotgun (WGS) entry which is preliminary data.</text>
</comment>
<accession>A0ACA9QQV1</accession>